<dbReference type="KEGG" id="fsl:EJO69_03450"/>
<evidence type="ECO:0000259" key="1">
    <source>
        <dbReference type="Pfam" id="PF00117"/>
    </source>
</evidence>
<accession>A0A3Q8WSY4</accession>
<gene>
    <name evidence="2" type="ORF">EJO69_03450</name>
</gene>
<dbReference type="PANTHER" id="PTHR42695">
    <property type="entry name" value="GLUTAMINE AMIDOTRANSFERASE YLR126C-RELATED"/>
    <property type="match status" value="1"/>
</dbReference>
<dbReference type="EC" id="6.3.5.2" evidence="2"/>
<dbReference type="CDD" id="cd01741">
    <property type="entry name" value="GATase1_1"/>
    <property type="match status" value="1"/>
</dbReference>
<dbReference type="InterPro" id="IPR017926">
    <property type="entry name" value="GATASE"/>
</dbReference>
<keyword evidence="2" id="KW-0315">Glutamine amidotransferase</keyword>
<dbReference type="EMBL" id="CP034438">
    <property type="protein sequence ID" value="AZN29465.1"/>
    <property type="molecule type" value="Genomic_DNA"/>
</dbReference>
<dbReference type="AlphaFoldDB" id="A0A3Q8WSY4"/>
<keyword evidence="2" id="KW-0436">Ligase</keyword>
<sequence length="239" mass="26340">MRPFLLLVCRPMGTIADMERQEMLDRGGIEADELVSHRLDLPGPLPRLDDYSGVLISGSPYNIMTADKAKTTAQITVEEKLADLCDEIIDRDYPTLGLCYGLQVLTLRAGGSLTRAHAEPISAPALTVTEQGLTDPLLRDLGPSFRSYVGHAESVGRVPESMTVLASSDIVPVQMGRITENVYGTQFHPEISRDGARVRIGLYGGVYYDAEEHDKVMAECMNAYTEDSILPTFIDRYRS</sequence>
<dbReference type="PANTHER" id="PTHR42695:SF5">
    <property type="entry name" value="GLUTAMINE AMIDOTRANSFERASE YLR126C-RELATED"/>
    <property type="match status" value="1"/>
</dbReference>
<keyword evidence="3" id="KW-1185">Reference proteome</keyword>
<dbReference type="Proteomes" id="UP000270021">
    <property type="component" value="Chromosome"/>
</dbReference>
<keyword evidence="2" id="KW-0808">Transferase</keyword>
<dbReference type="Gene3D" id="3.40.50.880">
    <property type="match status" value="1"/>
</dbReference>
<dbReference type="GO" id="GO:0005829">
    <property type="term" value="C:cytosol"/>
    <property type="evidence" value="ECO:0007669"/>
    <property type="project" value="TreeGrafter"/>
</dbReference>
<dbReference type="Pfam" id="PF00117">
    <property type="entry name" value="GATase"/>
    <property type="match status" value="1"/>
</dbReference>
<dbReference type="RefSeq" id="WP_126039259.1">
    <property type="nucleotide sequence ID" value="NZ_CP034438.1"/>
</dbReference>
<name>A0A3Q8WSY4_9ACTO</name>
<reference evidence="2 3" key="1">
    <citation type="submission" date="2018-12" db="EMBL/GenBank/DDBJ databases">
        <title>Complete genome sequence of Flaviflexus salsibiostraticola KCTC 33148.</title>
        <authorList>
            <person name="Bae J.-W."/>
        </authorList>
    </citation>
    <scope>NUCLEOTIDE SEQUENCE [LARGE SCALE GENOMIC DNA]</scope>
    <source>
        <strain evidence="2 3">KCTC 33148</strain>
    </source>
</reference>
<dbReference type="InterPro" id="IPR029062">
    <property type="entry name" value="Class_I_gatase-like"/>
</dbReference>
<feature type="domain" description="Glutamine amidotransferase" evidence="1">
    <location>
        <begin position="48"/>
        <end position="192"/>
    </location>
</feature>
<dbReference type="GO" id="GO:0003922">
    <property type="term" value="F:GMP synthase (glutamine-hydrolyzing) activity"/>
    <property type="evidence" value="ECO:0007669"/>
    <property type="project" value="UniProtKB-EC"/>
</dbReference>
<dbReference type="OrthoDB" id="5196541at2"/>
<organism evidence="2 3">
    <name type="scientific">Flaviflexus salsibiostraticola</name>
    <dbReference type="NCBI Taxonomy" id="1282737"/>
    <lineage>
        <taxon>Bacteria</taxon>
        <taxon>Bacillati</taxon>
        <taxon>Actinomycetota</taxon>
        <taxon>Actinomycetes</taxon>
        <taxon>Actinomycetales</taxon>
        <taxon>Actinomycetaceae</taxon>
        <taxon>Flaviflexus</taxon>
    </lineage>
</organism>
<protein>
    <submittedName>
        <fullName evidence="2">Glutamine amidotransferase</fullName>
        <ecNumber evidence="2">6.3.5.2</ecNumber>
    </submittedName>
</protein>
<dbReference type="SUPFAM" id="SSF52317">
    <property type="entry name" value="Class I glutamine amidotransferase-like"/>
    <property type="match status" value="1"/>
</dbReference>
<proteinExistence type="predicted"/>
<evidence type="ECO:0000313" key="2">
    <source>
        <dbReference type="EMBL" id="AZN29465.1"/>
    </source>
</evidence>
<dbReference type="PROSITE" id="PS51273">
    <property type="entry name" value="GATASE_TYPE_1"/>
    <property type="match status" value="1"/>
</dbReference>
<dbReference type="GO" id="GO:0016740">
    <property type="term" value="F:transferase activity"/>
    <property type="evidence" value="ECO:0007669"/>
    <property type="project" value="UniProtKB-KW"/>
</dbReference>
<dbReference type="InterPro" id="IPR044992">
    <property type="entry name" value="ChyE-like"/>
</dbReference>
<evidence type="ECO:0000313" key="3">
    <source>
        <dbReference type="Proteomes" id="UP000270021"/>
    </source>
</evidence>